<dbReference type="AlphaFoldDB" id="A0A7C6E987"/>
<dbReference type="InterPro" id="IPR002878">
    <property type="entry name" value="ChsH2_C"/>
</dbReference>
<dbReference type="Gene3D" id="2.40.50.140">
    <property type="entry name" value="Nucleic acid-binding proteins"/>
    <property type="match status" value="1"/>
</dbReference>
<dbReference type="PANTHER" id="PTHR34075:SF4">
    <property type="entry name" value="DUF35 DOMAIN-CONTAINING PROTEIN"/>
    <property type="match status" value="1"/>
</dbReference>
<protein>
    <submittedName>
        <fullName evidence="4">Zn-ribbon domain-containing OB-fold protein</fullName>
    </submittedName>
</protein>
<reference evidence="4" key="1">
    <citation type="journal article" date="2020" name="mSystems">
        <title>Genome- and Community-Level Interaction Insights into Carbon Utilization and Element Cycling Functions of Hydrothermarchaeota in Hydrothermal Sediment.</title>
        <authorList>
            <person name="Zhou Z."/>
            <person name="Liu Y."/>
            <person name="Xu W."/>
            <person name="Pan J."/>
            <person name="Luo Z.H."/>
            <person name="Li M."/>
        </authorList>
    </citation>
    <scope>NUCLEOTIDE SEQUENCE [LARGE SCALE GENOMIC DNA]</scope>
    <source>
        <strain evidence="4">SpSt-876</strain>
    </source>
</reference>
<evidence type="ECO:0000259" key="2">
    <source>
        <dbReference type="Pfam" id="PF01796"/>
    </source>
</evidence>
<dbReference type="InterPro" id="IPR022002">
    <property type="entry name" value="ChsH2_Znr"/>
</dbReference>
<evidence type="ECO:0000256" key="1">
    <source>
        <dbReference type="SAM" id="MobiDB-lite"/>
    </source>
</evidence>
<feature type="region of interest" description="Disordered" evidence="1">
    <location>
        <begin position="156"/>
        <end position="176"/>
    </location>
</feature>
<name>A0A7C6E987_UNCW3</name>
<dbReference type="PANTHER" id="PTHR34075">
    <property type="entry name" value="BLR3430 PROTEIN"/>
    <property type="match status" value="1"/>
</dbReference>
<dbReference type="SUPFAM" id="SSF50249">
    <property type="entry name" value="Nucleic acid-binding proteins"/>
    <property type="match status" value="1"/>
</dbReference>
<dbReference type="Gene3D" id="6.10.30.10">
    <property type="match status" value="1"/>
</dbReference>
<evidence type="ECO:0000313" key="4">
    <source>
        <dbReference type="EMBL" id="HHS51298.1"/>
    </source>
</evidence>
<dbReference type="InterPro" id="IPR052513">
    <property type="entry name" value="Thioester_dehydratase-like"/>
</dbReference>
<sequence>MAFKTRIQRPAEAKPWYGELPVESLYTMGIAGEKFFRTLKDKGKIIGARCEKCNYVYVPPKMYCERCFESIEKMVDVGLTGTLTSFTLVYTDIDGNPLPKPEMVGLIQLDGASTNLFHRLGECAMDDLYIDLRVEAVLKPAKQRTGSINDIKYFKPSKKKRPINRSRKTVDRDRKP</sequence>
<dbReference type="InterPro" id="IPR012340">
    <property type="entry name" value="NA-bd_OB-fold"/>
</dbReference>
<dbReference type="Pfam" id="PF12172">
    <property type="entry name" value="zf-ChsH2"/>
    <property type="match status" value="1"/>
</dbReference>
<dbReference type="Pfam" id="PF01796">
    <property type="entry name" value="OB_ChsH2_C"/>
    <property type="match status" value="1"/>
</dbReference>
<organism evidence="4">
    <name type="scientific">candidate division WOR-3 bacterium</name>
    <dbReference type="NCBI Taxonomy" id="2052148"/>
    <lineage>
        <taxon>Bacteria</taxon>
        <taxon>Bacteria division WOR-3</taxon>
    </lineage>
</organism>
<proteinExistence type="predicted"/>
<evidence type="ECO:0000259" key="3">
    <source>
        <dbReference type="Pfam" id="PF12172"/>
    </source>
</evidence>
<dbReference type="EMBL" id="DTLI01000014">
    <property type="protein sequence ID" value="HHS51298.1"/>
    <property type="molecule type" value="Genomic_DNA"/>
</dbReference>
<feature type="domain" description="ChsH2 C-terminal OB-fold" evidence="2">
    <location>
        <begin position="75"/>
        <end position="138"/>
    </location>
</feature>
<feature type="domain" description="ChsH2 rubredoxin-like zinc ribbon" evidence="3">
    <location>
        <begin position="40"/>
        <end position="69"/>
    </location>
</feature>
<feature type="compositionally biased region" description="Basic residues" evidence="1">
    <location>
        <begin position="156"/>
        <end position="167"/>
    </location>
</feature>
<comment type="caution">
    <text evidence="4">The sequence shown here is derived from an EMBL/GenBank/DDBJ whole genome shotgun (WGS) entry which is preliminary data.</text>
</comment>
<gene>
    <name evidence="4" type="ORF">ENW73_00320</name>
</gene>
<accession>A0A7C6E987</accession>